<feature type="domain" description="SMP-30/Gluconolactonase/LRE-like region" evidence="1">
    <location>
        <begin position="214"/>
        <end position="304"/>
    </location>
</feature>
<dbReference type="InterPro" id="IPR011042">
    <property type="entry name" value="6-blade_b-propeller_TolB-like"/>
</dbReference>
<dbReference type="Gene3D" id="2.120.10.30">
    <property type="entry name" value="TolB, C-terminal domain"/>
    <property type="match status" value="1"/>
</dbReference>
<dbReference type="PANTHER" id="PTHR42060">
    <property type="entry name" value="NHL REPEAT-CONTAINING PROTEIN-RELATED"/>
    <property type="match status" value="1"/>
</dbReference>
<dbReference type="InterPro" id="IPR013658">
    <property type="entry name" value="SGL"/>
</dbReference>
<dbReference type="SUPFAM" id="SSF63829">
    <property type="entry name" value="Calcium-dependent phosphotriesterase"/>
    <property type="match status" value="1"/>
</dbReference>
<evidence type="ECO:0000313" key="2">
    <source>
        <dbReference type="EMBL" id="KAE9407852.1"/>
    </source>
</evidence>
<dbReference type="PANTHER" id="PTHR42060:SF1">
    <property type="entry name" value="NHL REPEAT-CONTAINING PROTEIN"/>
    <property type="match status" value="1"/>
</dbReference>
<dbReference type="OrthoDB" id="2896642at2759"/>
<accession>A0A6A4I765</accession>
<dbReference type="EMBL" id="ML769393">
    <property type="protein sequence ID" value="KAE9407852.1"/>
    <property type="molecule type" value="Genomic_DNA"/>
</dbReference>
<sequence>MISTASAKNSSSFSPSAKQSLLTANEVTIHTFPNGTALENLAIRANGQVLTTVSTSPDLYLFNPVVDSAPVTLVHTFPGYSSLLGIVEVQPDQFYVVAGNFSWATLSSTPGSFSIFHVDMAQFPYSINVTKTADFPEGGLLNGLCLFSKEEGLIYVADSFAGVVSLLQVDTGVHYVAVNLTLTNGVNGTSGIEAIGVNGVHVFQPPTTNGTATKYLYFSNTARALLARVPIDDTGAAVGETEVLASDLIMDDFTLDDEGNVFQAVFGSNEVVRIDAVTGNVTVLAGNVNSTELRAATSVQFGRTESEKGIAYVTTNGGVDETMQVGGALKMIELGILA</sequence>
<protein>
    <recommendedName>
        <fullName evidence="1">SMP-30/Gluconolactonase/LRE-like region domain-containing protein</fullName>
    </recommendedName>
</protein>
<evidence type="ECO:0000313" key="3">
    <source>
        <dbReference type="Proteomes" id="UP000799118"/>
    </source>
</evidence>
<proteinExistence type="predicted"/>
<dbReference type="AlphaFoldDB" id="A0A6A4I765"/>
<evidence type="ECO:0000259" key="1">
    <source>
        <dbReference type="Pfam" id="PF08450"/>
    </source>
</evidence>
<name>A0A6A4I765_9AGAR</name>
<gene>
    <name evidence="2" type="ORF">BT96DRAFT_962947</name>
</gene>
<reference evidence="2" key="1">
    <citation type="journal article" date="2019" name="Environ. Microbiol.">
        <title>Fungal ecological strategies reflected in gene transcription - a case study of two litter decomposers.</title>
        <authorList>
            <person name="Barbi F."/>
            <person name="Kohler A."/>
            <person name="Barry K."/>
            <person name="Baskaran P."/>
            <person name="Daum C."/>
            <person name="Fauchery L."/>
            <person name="Ihrmark K."/>
            <person name="Kuo A."/>
            <person name="LaButti K."/>
            <person name="Lipzen A."/>
            <person name="Morin E."/>
            <person name="Grigoriev I.V."/>
            <person name="Henrissat B."/>
            <person name="Lindahl B."/>
            <person name="Martin F."/>
        </authorList>
    </citation>
    <scope>NUCLEOTIDE SEQUENCE</scope>
    <source>
        <strain evidence="2">JB14</strain>
    </source>
</reference>
<dbReference type="InterPro" id="IPR052998">
    <property type="entry name" value="Hetero-Diels-Alderase-like"/>
</dbReference>
<dbReference type="Proteomes" id="UP000799118">
    <property type="component" value="Unassembled WGS sequence"/>
</dbReference>
<dbReference type="Pfam" id="PF08450">
    <property type="entry name" value="SGL"/>
    <property type="match status" value="1"/>
</dbReference>
<keyword evidence="3" id="KW-1185">Reference proteome</keyword>
<organism evidence="2 3">
    <name type="scientific">Gymnopus androsaceus JB14</name>
    <dbReference type="NCBI Taxonomy" id="1447944"/>
    <lineage>
        <taxon>Eukaryota</taxon>
        <taxon>Fungi</taxon>
        <taxon>Dikarya</taxon>
        <taxon>Basidiomycota</taxon>
        <taxon>Agaricomycotina</taxon>
        <taxon>Agaricomycetes</taxon>
        <taxon>Agaricomycetidae</taxon>
        <taxon>Agaricales</taxon>
        <taxon>Marasmiineae</taxon>
        <taxon>Omphalotaceae</taxon>
        <taxon>Gymnopus</taxon>
    </lineage>
</organism>